<dbReference type="InterPro" id="IPR012951">
    <property type="entry name" value="BBE"/>
</dbReference>
<evidence type="ECO:0000256" key="1">
    <source>
        <dbReference type="ARBA" id="ARBA00005466"/>
    </source>
</evidence>
<dbReference type="PANTHER" id="PTHR13878">
    <property type="entry name" value="GULONOLACTONE OXIDASE"/>
    <property type="match status" value="1"/>
</dbReference>
<keyword evidence="2" id="KW-0560">Oxidoreductase</keyword>
<proteinExistence type="inferred from homology"/>
<name>A0AAJ0FCV8_9PEZI</name>
<dbReference type="Pfam" id="PF01565">
    <property type="entry name" value="FAD_binding_4"/>
    <property type="match status" value="1"/>
</dbReference>
<evidence type="ECO:0000313" key="6">
    <source>
        <dbReference type="Proteomes" id="UP001239445"/>
    </source>
</evidence>
<dbReference type="EMBL" id="MU839832">
    <property type="protein sequence ID" value="KAK1756540.1"/>
    <property type="molecule type" value="Genomic_DNA"/>
</dbReference>
<dbReference type="InterPro" id="IPR016169">
    <property type="entry name" value="FAD-bd_PCMH_sub2"/>
</dbReference>
<evidence type="ECO:0000256" key="3">
    <source>
        <dbReference type="SAM" id="SignalP"/>
    </source>
</evidence>
<dbReference type="AlphaFoldDB" id="A0AAJ0FCV8"/>
<sequence>MKTAAVTSLAVALAGLCNAYQPLARNPAPPSTKCKCYPGDKCWPSDPEWSSLNRTVGGRLVKAIPPGAACYPSFNGIPTADPAQCAVVSAQWSNSTWMADQANIPMTPVWSNNTCDPTTAPGTGSPAGCSNVCLEGFLSVYTILAERASDIASGVEFARKNNLRIIIRNTGHCFMGRSTGWGSLVINTHRLNSIEFNSKKLPDGHTGGTVKIGAGVMFQDVYPKAWARNLDVLGGECPTVGMAGGFVQGGGQGPLSGIYGVGSDHAVSFEVVLANGRIVTADDKTNSDLFWALKGGGMGTFGIVTSATFKTYPTVSVSGMSLHITDEGDRFWEGVRLWYTMAPSYTEKGMYVWYSMSEGALTVQPFVAPNMTAAELKAVVDPLLDQLRAANVTFTTTPIQTFSKFGDLYNAMWETTHHASGLGAFWGGRMISQKDIRERGDDIVQAYRDMSARYPGQVAFGGHLVNPGHRAKDPQQKLSAVHPVWRDTADIEVFLYIPPPCQSAEQRAEHERRVTYDLGGLLRNATPNSAVYPNEGDINEPNWQDAFWGPVYPKLLKIKQKYDPTDVFWAKASTGSEGWALQDNLKLCKVK</sequence>
<dbReference type="PROSITE" id="PS51387">
    <property type="entry name" value="FAD_PCMH"/>
    <property type="match status" value="1"/>
</dbReference>
<evidence type="ECO:0000256" key="2">
    <source>
        <dbReference type="ARBA" id="ARBA00023002"/>
    </source>
</evidence>
<evidence type="ECO:0000313" key="5">
    <source>
        <dbReference type="EMBL" id="KAK1756540.1"/>
    </source>
</evidence>
<reference evidence="5" key="1">
    <citation type="submission" date="2023-06" db="EMBL/GenBank/DDBJ databases">
        <title>Genome-scale phylogeny and comparative genomics of the fungal order Sordariales.</title>
        <authorList>
            <consortium name="Lawrence Berkeley National Laboratory"/>
            <person name="Hensen N."/>
            <person name="Bonometti L."/>
            <person name="Westerberg I."/>
            <person name="Brannstrom I.O."/>
            <person name="Guillou S."/>
            <person name="Cros-Aarteil S."/>
            <person name="Calhoun S."/>
            <person name="Haridas S."/>
            <person name="Kuo A."/>
            <person name="Mondo S."/>
            <person name="Pangilinan J."/>
            <person name="Riley R."/>
            <person name="Labutti K."/>
            <person name="Andreopoulos B."/>
            <person name="Lipzen A."/>
            <person name="Chen C."/>
            <person name="Yanf M."/>
            <person name="Daum C."/>
            <person name="Ng V."/>
            <person name="Clum A."/>
            <person name="Steindorff A."/>
            <person name="Ohm R."/>
            <person name="Martin F."/>
            <person name="Silar P."/>
            <person name="Natvig D."/>
            <person name="Lalanne C."/>
            <person name="Gautier V."/>
            <person name="Ament-Velasquez S.L."/>
            <person name="Kruys A."/>
            <person name="Hutchinson M.I."/>
            <person name="Powell A.J."/>
            <person name="Barry K."/>
            <person name="Miller A.N."/>
            <person name="Grigoriev I.V."/>
            <person name="Debuchy R."/>
            <person name="Gladieux P."/>
            <person name="Thoren M.H."/>
            <person name="Johannesson H."/>
        </authorList>
    </citation>
    <scope>NUCLEOTIDE SEQUENCE</scope>
    <source>
        <strain evidence="5">PSN4</strain>
    </source>
</reference>
<dbReference type="InterPro" id="IPR050432">
    <property type="entry name" value="FAD-linked_Oxidoreductases_BP"/>
</dbReference>
<organism evidence="5 6">
    <name type="scientific">Echria macrotheca</name>
    <dbReference type="NCBI Taxonomy" id="438768"/>
    <lineage>
        <taxon>Eukaryota</taxon>
        <taxon>Fungi</taxon>
        <taxon>Dikarya</taxon>
        <taxon>Ascomycota</taxon>
        <taxon>Pezizomycotina</taxon>
        <taxon>Sordariomycetes</taxon>
        <taxon>Sordariomycetidae</taxon>
        <taxon>Sordariales</taxon>
        <taxon>Schizotheciaceae</taxon>
        <taxon>Echria</taxon>
    </lineage>
</organism>
<dbReference type="Pfam" id="PF08031">
    <property type="entry name" value="BBE"/>
    <property type="match status" value="1"/>
</dbReference>
<dbReference type="GO" id="GO:0071949">
    <property type="term" value="F:FAD binding"/>
    <property type="evidence" value="ECO:0007669"/>
    <property type="project" value="InterPro"/>
</dbReference>
<accession>A0AAJ0FCV8</accession>
<keyword evidence="6" id="KW-1185">Reference proteome</keyword>
<keyword evidence="3" id="KW-0732">Signal</keyword>
<feature type="signal peptide" evidence="3">
    <location>
        <begin position="1"/>
        <end position="19"/>
    </location>
</feature>
<comment type="similarity">
    <text evidence="1">Belongs to the oxygen-dependent FAD-linked oxidoreductase family.</text>
</comment>
<feature type="chain" id="PRO_5042496521" evidence="3">
    <location>
        <begin position="20"/>
        <end position="591"/>
    </location>
</feature>
<dbReference type="InterPro" id="IPR036318">
    <property type="entry name" value="FAD-bd_PCMH-like_sf"/>
</dbReference>
<dbReference type="InterPro" id="IPR016166">
    <property type="entry name" value="FAD-bd_PCMH"/>
</dbReference>
<comment type="caution">
    <text evidence="5">The sequence shown here is derived from an EMBL/GenBank/DDBJ whole genome shotgun (WGS) entry which is preliminary data.</text>
</comment>
<gene>
    <name evidence="5" type="ORF">QBC47DRAFT_413079</name>
</gene>
<dbReference type="PANTHER" id="PTHR13878:SF97">
    <property type="entry name" value="ISOAMYL ALCOHOL OXIDASE"/>
    <property type="match status" value="1"/>
</dbReference>
<feature type="domain" description="FAD-binding PCMH-type" evidence="4">
    <location>
        <begin position="134"/>
        <end position="314"/>
    </location>
</feature>
<dbReference type="GO" id="GO:0016491">
    <property type="term" value="F:oxidoreductase activity"/>
    <property type="evidence" value="ECO:0007669"/>
    <property type="project" value="UniProtKB-KW"/>
</dbReference>
<evidence type="ECO:0000259" key="4">
    <source>
        <dbReference type="PROSITE" id="PS51387"/>
    </source>
</evidence>
<dbReference type="Gene3D" id="3.30.465.10">
    <property type="match status" value="2"/>
</dbReference>
<dbReference type="Proteomes" id="UP001239445">
    <property type="component" value="Unassembled WGS sequence"/>
</dbReference>
<dbReference type="InterPro" id="IPR006094">
    <property type="entry name" value="Oxid_FAD_bind_N"/>
</dbReference>
<protein>
    <submittedName>
        <fullName evidence="5">6-hydroxy-D-nicotine oxidase</fullName>
    </submittedName>
</protein>
<dbReference type="SUPFAM" id="SSF56176">
    <property type="entry name" value="FAD-binding/transporter-associated domain-like"/>
    <property type="match status" value="1"/>
</dbReference>